<reference evidence="1" key="1">
    <citation type="submission" date="2013-07" db="EMBL/GenBank/DDBJ databases">
        <title>The genome of an arbuscular mycorrhizal fungus provides insights into the evolution of the oldest plant symbiosis.</title>
        <authorList>
            <consortium name="DOE Joint Genome Institute"/>
            <person name="Tisserant E."/>
            <person name="Malbreil M."/>
            <person name="Kuo A."/>
            <person name="Kohler A."/>
            <person name="Symeonidi A."/>
            <person name="Balestrini R."/>
            <person name="Charron P."/>
            <person name="Duensing N."/>
            <person name="Frei-dit-Frey N."/>
            <person name="Gianinazzi-Pearson V."/>
            <person name="Gilbert B."/>
            <person name="Handa Y."/>
            <person name="Hijri M."/>
            <person name="Kaul R."/>
            <person name="Kawaguchi M."/>
            <person name="Krajinski F."/>
            <person name="Lammers P."/>
            <person name="Lapierre D."/>
            <person name="Masclaux F.G."/>
            <person name="Murat C."/>
            <person name="Morin E."/>
            <person name="Ndikumana S."/>
            <person name="Pagni M."/>
            <person name="Petitpierre D."/>
            <person name="Requena N."/>
            <person name="Rosikiewicz P."/>
            <person name="Riley R."/>
            <person name="Saito K."/>
            <person name="San Clemente H."/>
            <person name="Shapiro H."/>
            <person name="van Tuinen D."/>
            <person name="Becard G."/>
            <person name="Bonfante P."/>
            <person name="Paszkowski U."/>
            <person name="Shachar-Hill Y."/>
            <person name="Young J.P."/>
            <person name="Sanders I.R."/>
            <person name="Henrissat B."/>
            <person name="Rensing S.A."/>
            <person name="Grigoriev I.V."/>
            <person name="Corradi N."/>
            <person name="Roux C."/>
            <person name="Martin F."/>
        </authorList>
    </citation>
    <scope>NUCLEOTIDE SEQUENCE</scope>
    <source>
        <strain evidence="1">DAOM 197198</strain>
    </source>
</reference>
<dbReference type="AlphaFoldDB" id="U9UKS5"/>
<sequence>ILIGEMMKPDYMVKEYFSIKLLPIEGTFCFLYGHRQSTKTTTAYAIENWLKTNYDKEVYILNFNNGIEIKMDLRISGGLYRQFHFSIVKSSLKFAASSMNDFYNST</sequence>
<organism evidence="1">
    <name type="scientific">Rhizophagus irregularis (strain DAOM 181602 / DAOM 197198 / MUCL 43194)</name>
    <name type="common">Arbuscular mycorrhizal fungus</name>
    <name type="synonym">Glomus intraradices</name>
    <dbReference type="NCBI Taxonomy" id="747089"/>
    <lineage>
        <taxon>Eukaryota</taxon>
        <taxon>Fungi</taxon>
        <taxon>Fungi incertae sedis</taxon>
        <taxon>Mucoromycota</taxon>
        <taxon>Glomeromycotina</taxon>
        <taxon>Glomeromycetes</taxon>
        <taxon>Glomerales</taxon>
        <taxon>Glomeraceae</taxon>
        <taxon>Rhizophagus</taxon>
    </lineage>
</organism>
<evidence type="ECO:0000313" key="1">
    <source>
        <dbReference type="EMBL" id="ESA16206.1"/>
    </source>
</evidence>
<dbReference type="EMBL" id="KI281239">
    <property type="protein sequence ID" value="ESA16206.1"/>
    <property type="molecule type" value="Genomic_DNA"/>
</dbReference>
<accession>U9UKS5</accession>
<protein>
    <submittedName>
        <fullName evidence="1">Uncharacterized protein</fullName>
    </submittedName>
</protein>
<proteinExistence type="predicted"/>
<gene>
    <name evidence="1" type="ORF">GLOINDRAFT_94565</name>
</gene>
<feature type="non-terminal residue" evidence="1">
    <location>
        <position position="1"/>
    </location>
</feature>
<name>U9UKS5_RHIID</name>
<dbReference type="HOGENOM" id="CLU_2229630_0_0_1"/>